<accession>A0A7X2H350</accession>
<proteinExistence type="predicted"/>
<dbReference type="InterPro" id="IPR023772">
    <property type="entry name" value="DNA-bd_HTH_TetR-type_CS"/>
</dbReference>
<dbReference type="PRINTS" id="PR00455">
    <property type="entry name" value="HTHTETR"/>
</dbReference>
<gene>
    <name evidence="4" type="ORF">GJB61_02375</name>
</gene>
<dbReference type="PANTHER" id="PTHR43479">
    <property type="entry name" value="ACREF/ENVCD OPERON REPRESSOR-RELATED"/>
    <property type="match status" value="1"/>
</dbReference>
<dbReference type="AlphaFoldDB" id="A0A7X2H350"/>
<dbReference type="PROSITE" id="PS01081">
    <property type="entry name" value="HTH_TETR_1"/>
    <property type="match status" value="1"/>
</dbReference>
<evidence type="ECO:0000259" key="3">
    <source>
        <dbReference type="PROSITE" id="PS50977"/>
    </source>
</evidence>
<dbReference type="InterPro" id="IPR001647">
    <property type="entry name" value="HTH_TetR"/>
</dbReference>
<evidence type="ECO:0000256" key="1">
    <source>
        <dbReference type="ARBA" id="ARBA00023125"/>
    </source>
</evidence>
<dbReference type="InterPro" id="IPR050624">
    <property type="entry name" value="HTH-type_Tx_Regulator"/>
</dbReference>
<dbReference type="InterPro" id="IPR009057">
    <property type="entry name" value="Homeodomain-like_sf"/>
</dbReference>
<organism evidence="4 5">
    <name type="scientific">Paenibacillus monticola</name>
    <dbReference type="NCBI Taxonomy" id="2666075"/>
    <lineage>
        <taxon>Bacteria</taxon>
        <taxon>Bacillati</taxon>
        <taxon>Bacillota</taxon>
        <taxon>Bacilli</taxon>
        <taxon>Bacillales</taxon>
        <taxon>Paenibacillaceae</taxon>
        <taxon>Paenibacillus</taxon>
    </lineage>
</organism>
<feature type="DNA-binding region" description="H-T-H motif" evidence="2">
    <location>
        <begin position="35"/>
        <end position="54"/>
    </location>
</feature>
<dbReference type="InterPro" id="IPR036271">
    <property type="entry name" value="Tet_transcr_reg_TetR-rel_C_sf"/>
</dbReference>
<evidence type="ECO:0000256" key="2">
    <source>
        <dbReference type="PROSITE-ProRule" id="PRU00335"/>
    </source>
</evidence>
<feature type="domain" description="HTH tetR-type" evidence="3">
    <location>
        <begin position="12"/>
        <end position="72"/>
    </location>
</feature>
<evidence type="ECO:0000313" key="4">
    <source>
        <dbReference type="EMBL" id="MRN51843.1"/>
    </source>
</evidence>
<dbReference type="GO" id="GO:0003677">
    <property type="term" value="F:DNA binding"/>
    <property type="evidence" value="ECO:0007669"/>
    <property type="project" value="UniProtKB-UniRule"/>
</dbReference>
<dbReference type="Gene3D" id="1.10.357.10">
    <property type="entry name" value="Tetracycline Repressor, domain 2"/>
    <property type="match status" value="1"/>
</dbReference>
<dbReference type="PANTHER" id="PTHR43479:SF11">
    <property type="entry name" value="ACREF_ENVCD OPERON REPRESSOR-RELATED"/>
    <property type="match status" value="1"/>
</dbReference>
<keyword evidence="1 2" id="KW-0238">DNA-binding</keyword>
<dbReference type="SUPFAM" id="SSF46689">
    <property type="entry name" value="Homeodomain-like"/>
    <property type="match status" value="1"/>
</dbReference>
<dbReference type="RefSeq" id="WP_154116730.1">
    <property type="nucleotide sequence ID" value="NZ_WJXB01000001.1"/>
</dbReference>
<reference evidence="4 5" key="1">
    <citation type="submission" date="2019-11" db="EMBL/GenBank/DDBJ databases">
        <title>Paenibacillus monticola sp. nov., a novel PGPR strain isolated from mountain sample in China.</title>
        <authorList>
            <person name="Zhao Q."/>
            <person name="Li H.-P."/>
            <person name="Zhang J.-L."/>
        </authorList>
    </citation>
    <scope>NUCLEOTIDE SEQUENCE [LARGE SCALE GENOMIC DNA]</scope>
    <source>
        <strain evidence="4 5">LC-T2</strain>
    </source>
</reference>
<comment type="caution">
    <text evidence="4">The sequence shown here is derived from an EMBL/GenBank/DDBJ whole genome shotgun (WGS) entry which is preliminary data.</text>
</comment>
<dbReference type="Pfam" id="PF00440">
    <property type="entry name" value="TetR_N"/>
    <property type="match status" value="1"/>
</dbReference>
<dbReference type="PROSITE" id="PS50977">
    <property type="entry name" value="HTH_TETR_2"/>
    <property type="match status" value="1"/>
</dbReference>
<keyword evidence="5" id="KW-1185">Reference proteome</keyword>
<dbReference type="Proteomes" id="UP000463051">
    <property type="component" value="Unassembled WGS sequence"/>
</dbReference>
<sequence>MTKLTSRQLQAIQTKNKIYETSLSLMELHGYDQITIEQICRKAGVSVGSFYNYFKSKNDILIELYSRADEYFEQEVMPHLTETSMPERIVEYFDSYANFNVSTGIGTMKQLYNSNNSLFIHEGRLMQVFLTQMISAGQAKREITASQSPEYITEFLFIVARGLIYDWCLHNGEYNLRERMHEMMLPIVGVFREVE</sequence>
<protein>
    <submittedName>
        <fullName evidence="4">TetR family transcriptional regulator</fullName>
    </submittedName>
</protein>
<dbReference type="SUPFAM" id="SSF48498">
    <property type="entry name" value="Tetracyclin repressor-like, C-terminal domain"/>
    <property type="match status" value="1"/>
</dbReference>
<dbReference type="EMBL" id="WJXB01000001">
    <property type="protein sequence ID" value="MRN51843.1"/>
    <property type="molecule type" value="Genomic_DNA"/>
</dbReference>
<name>A0A7X2H350_9BACL</name>
<evidence type="ECO:0000313" key="5">
    <source>
        <dbReference type="Proteomes" id="UP000463051"/>
    </source>
</evidence>